<proteinExistence type="predicted"/>
<dbReference type="InterPro" id="IPR036375">
    <property type="entry name" value="Hemopexin-like_dom_sf"/>
</dbReference>
<evidence type="ECO:0000256" key="1">
    <source>
        <dbReference type="SAM" id="Phobius"/>
    </source>
</evidence>
<name>A0A443SBY0_9ACAR</name>
<feature type="transmembrane region" description="Helical" evidence="1">
    <location>
        <begin position="533"/>
        <end position="557"/>
    </location>
</feature>
<gene>
    <name evidence="3" type="ORF">B4U80_13130</name>
</gene>
<keyword evidence="1" id="KW-0472">Membrane</keyword>
<keyword evidence="1" id="KW-0812">Transmembrane</keyword>
<reference evidence="3 4" key="1">
    <citation type="journal article" date="2018" name="Gigascience">
        <title>Genomes of trombidid mites reveal novel predicted allergens and laterally-transferred genes associated with secondary metabolism.</title>
        <authorList>
            <person name="Dong X."/>
            <person name="Chaisiri K."/>
            <person name="Xia D."/>
            <person name="Armstrong S.D."/>
            <person name="Fang Y."/>
            <person name="Donnelly M.J."/>
            <person name="Kadowaki T."/>
            <person name="McGarry J.W."/>
            <person name="Darby A.C."/>
            <person name="Makepeace B.L."/>
        </authorList>
    </citation>
    <scope>NUCLEOTIDE SEQUENCE [LARGE SCALE GENOMIC DNA]</scope>
    <source>
        <strain evidence="3">UoL-UT</strain>
    </source>
</reference>
<feature type="non-terminal residue" evidence="3">
    <location>
        <position position="731"/>
    </location>
</feature>
<feature type="signal peptide" evidence="2">
    <location>
        <begin position="1"/>
        <end position="22"/>
    </location>
</feature>
<accession>A0A443SBY0</accession>
<protein>
    <submittedName>
        <fullName evidence="3">Uncharacterized protein</fullName>
    </submittedName>
</protein>
<evidence type="ECO:0000313" key="3">
    <source>
        <dbReference type="EMBL" id="RWS25058.1"/>
    </source>
</evidence>
<evidence type="ECO:0000313" key="4">
    <source>
        <dbReference type="Proteomes" id="UP000288716"/>
    </source>
</evidence>
<comment type="caution">
    <text evidence="3">The sequence shown here is derived from an EMBL/GenBank/DDBJ whole genome shotgun (WGS) entry which is preliminary data.</text>
</comment>
<keyword evidence="4" id="KW-1185">Reference proteome</keyword>
<dbReference type="EMBL" id="NCKV01004098">
    <property type="protein sequence ID" value="RWS25058.1"/>
    <property type="molecule type" value="Genomic_DNA"/>
</dbReference>
<keyword evidence="2" id="KW-0732">Signal</keyword>
<sequence length="731" mass="83563">MNILSFAIAFFVIFCVNRQAFTQNFNCDDFPGAIAGAFRGINSDIYVFSKLGYLSKLKSYENGKWFRIYEDYPKFWSRWVTEDFANGMAAQELFFHGANGDEVEFRELSPKYLHVFVWNASSKAYKFKEIASKSRVTFQQCVIIKDTVSIFGNSARRKCQAEDVRSDGCVQIIYEKEVTENGTEVSDVAFLETPASCNSFNNVGTMIAFNISKGSYGYSFQDNYSIPLYAEPKKPKQASTTFTILRTRFSDSIYVHYNNDEFPAIIHSDRKLIVNNRLWFGCPEIDCLRIFIDAATKIANQKLLLFMGKYVYEVSSVDVKPSNPQHIGSYFGNKIDSYIDAAYTDRTSSVVKLIKNRKMWILIQEGSGKWKLQNMTETMSKECNGYVDNAVFDHKQKNFYMFCGTKNAGDVWAYKQTGAAITKRHISFINSNLPQSVDAAFTHPDNDDFILVKNNFAIPIGNDKFFKQTSDMPLLFREYFGCKKEPFSNIFDETNAKEKYERLTRPKKGEIPGPGVTEDDPTTSPQNVLTGGVMLYVAVAVVAIVLISILVVSIIAYRRVSAKVKDKSLRRRFSNDALAFGSEIRTINSDGEPPKKKAKLKYLTAQKFNCSQFDDIVSGGFHAVNSDIYIFSNNGYLSKLKSSENGKWFRVYNGYPKYWLQWVLEDFRESSVEHNELIYHGVTGHEVEFRDVSGKRLQIFKWNQEHQKYEFKEAVAASRATFDQCVIIKDT</sequence>
<feature type="chain" id="PRO_5019341030" evidence="2">
    <location>
        <begin position="23"/>
        <end position="731"/>
    </location>
</feature>
<dbReference type="AlphaFoldDB" id="A0A443SBY0"/>
<dbReference type="VEuPathDB" id="VectorBase:LDEU006982"/>
<dbReference type="Proteomes" id="UP000288716">
    <property type="component" value="Unassembled WGS sequence"/>
</dbReference>
<evidence type="ECO:0000256" key="2">
    <source>
        <dbReference type="SAM" id="SignalP"/>
    </source>
</evidence>
<keyword evidence="1" id="KW-1133">Transmembrane helix</keyword>
<organism evidence="3 4">
    <name type="scientific">Leptotrombidium deliense</name>
    <dbReference type="NCBI Taxonomy" id="299467"/>
    <lineage>
        <taxon>Eukaryota</taxon>
        <taxon>Metazoa</taxon>
        <taxon>Ecdysozoa</taxon>
        <taxon>Arthropoda</taxon>
        <taxon>Chelicerata</taxon>
        <taxon>Arachnida</taxon>
        <taxon>Acari</taxon>
        <taxon>Acariformes</taxon>
        <taxon>Trombidiformes</taxon>
        <taxon>Prostigmata</taxon>
        <taxon>Anystina</taxon>
        <taxon>Parasitengona</taxon>
        <taxon>Trombiculoidea</taxon>
        <taxon>Trombiculidae</taxon>
        <taxon>Leptotrombidium</taxon>
    </lineage>
</organism>
<dbReference type="SUPFAM" id="SSF50923">
    <property type="entry name" value="Hemopexin-like domain"/>
    <property type="match status" value="1"/>
</dbReference>
<dbReference type="Gene3D" id="2.110.10.10">
    <property type="entry name" value="Hemopexin-like domain"/>
    <property type="match status" value="1"/>
</dbReference>